<dbReference type="OrthoDB" id="2804463at2"/>
<proteinExistence type="predicted"/>
<evidence type="ECO:0000313" key="2">
    <source>
        <dbReference type="Proteomes" id="UP000076967"/>
    </source>
</evidence>
<evidence type="ECO:0000313" key="1">
    <source>
        <dbReference type="EMBL" id="OAB38319.1"/>
    </source>
</evidence>
<gene>
    <name evidence="1" type="ORF">PGLA_19650</name>
</gene>
<sequence length="187" mass="21004">MHETLRSLSGQQHKLSVMIKTHYGDRFLAKIALGIGALFLADDFTISSSASLLRTFMWTKSLNERQQLKLHGSGFLGGTEDSLKQILNWPGGHVIALIADNNNLNLYCSFYGVQNAIVRISSEPELWKERIGEGVVFLIAPGIQKFVGPIELSKYIAHKFEDDLKDEQLSQLEEDMENKPEAPPYNI</sequence>
<dbReference type="Proteomes" id="UP000076967">
    <property type="component" value="Unassembled WGS sequence"/>
</dbReference>
<protein>
    <submittedName>
        <fullName evidence="1">Uncharacterized protein</fullName>
    </submittedName>
</protein>
<dbReference type="RefSeq" id="WP_068536127.1">
    <property type="nucleotide sequence ID" value="NZ_LVJH01000048.1"/>
</dbReference>
<dbReference type="AlphaFoldDB" id="A0A168HLY2"/>
<organism evidence="1 2">
    <name type="scientific">Paenibacillus glacialis</name>
    <dbReference type="NCBI Taxonomy" id="494026"/>
    <lineage>
        <taxon>Bacteria</taxon>
        <taxon>Bacillati</taxon>
        <taxon>Bacillota</taxon>
        <taxon>Bacilli</taxon>
        <taxon>Bacillales</taxon>
        <taxon>Paenibacillaceae</taxon>
        <taxon>Paenibacillus</taxon>
    </lineage>
</organism>
<comment type="caution">
    <text evidence="1">The sequence shown here is derived from an EMBL/GenBank/DDBJ whole genome shotgun (WGS) entry which is preliminary data.</text>
</comment>
<name>A0A168HLY2_9BACL</name>
<keyword evidence="2" id="KW-1185">Reference proteome</keyword>
<dbReference type="EMBL" id="LVJH01000048">
    <property type="protein sequence ID" value="OAB38319.1"/>
    <property type="molecule type" value="Genomic_DNA"/>
</dbReference>
<accession>A0A168HLY2</accession>
<reference evidence="1 2" key="1">
    <citation type="submission" date="2016-03" db="EMBL/GenBank/DDBJ databases">
        <title>Draft genome sequence of Paenibacillus glacialis DSM 22343.</title>
        <authorList>
            <person name="Shin S.-K."/>
            <person name="Yi H."/>
        </authorList>
    </citation>
    <scope>NUCLEOTIDE SEQUENCE [LARGE SCALE GENOMIC DNA]</scope>
    <source>
        <strain evidence="1 2">DSM 22343</strain>
    </source>
</reference>
<dbReference type="STRING" id="494026.PGLA_19650"/>